<dbReference type="CDD" id="cd11644">
    <property type="entry name" value="Precorrin-6Y-MT"/>
    <property type="match status" value="1"/>
</dbReference>
<evidence type="ECO:0000259" key="6">
    <source>
        <dbReference type="Pfam" id="PF00590"/>
    </source>
</evidence>
<dbReference type="CDD" id="cd02440">
    <property type="entry name" value="AdoMet_MTases"/>
    <property type="match status" value="1"/>
</dbReference>
<proteinExistence type="predicted"/>
<evidence type="ECO:0000256" key="1">
    <source>
        <dbReference type="ARBA" id="ARBA00004953"/>
    </source>
</evidence>
<keyword evidence="2" id="KW-0169">Cobalamin biosynthesis</keyword>
<evidence type="ECO:0000256" key="5">
    <source>
        <dbReference type="ARBA" id="ARBA00022691"/>
    </source>
</evidence>
<comment type="caution">
    <text evidence="8">The sequence shown here is derived from an EMBL/GenBank/DDBJ whole genome shotgun (WGS) entry which is preliminary data.</text>
</comment>
<dbReference type="SUPFAM" id="SSF53790">
    <property type="entry name" value="Tetrapyrrole methylase"/>
    <property type="match status" value="1"/>
</dbReference>
<dbReference type="PANTHER" id="PTHR43182">
    <property type="entry name" value="COBALT-PRECORRIN-6B C(15)-METHYLTRANSFERASE (DECARBOXYLATING)"/>
    <property type="match status" value="1"/>
</dbReference>
<dbReference type="Gene3D" id="3.40.1010.10">
    <property type="entry name" value="Cobalt-precorrin-4 Transmethylase, Domain 1"/>
    <property type="match status" value="1"/>
</dbReference>
<evidence type="ECO:0000256" key="3">
    <source>
        <dbReference type="ARBA" id="ARBA00022603"/>
    </source>
</evidence>
<accession>A0A9D2GB94</accession>
<feature type="domain" description="TRM5/TYW2-like methyltransferase" evidence="7">
    <location>
        <begin position="253"/>
        <end position="304"/>
    </location>
</feature>
<dbReference type="Pfam" id="PF00590">
    <property type="entry name" value="TP_methylase"/>
    <property type="match status" value="1"/>
</dbReference>
<dbReference type="Proteomes" id="UP000824116">
    <property type="component" value="Unassembled WGS sequence"/>
</dbReference>
<reference evidence="8" key="1">
    <citation type="journal article" date="2021" name="PeerJ">
        <title>Extensive microbial diversity within the chicken gut microbiome revealed by metagenomics and culture.</title>
        <authorList>
            <person name="Gilroy R."/>
            <person name="Ravi A."/>
            <person name="Getino M."/>
            <person name="Pursley I."/>
            <person name="Horton D.L."/>
            <person name="Alikhan N.F."/>
            <person name="Baker D."/>
            <person name="Gharbi K."/>
            <person name="Hall N."/>
            <person name="Watson M."/>
            <person name="Adriaenssens E.M."/>
            <person name="Foster-Nyarko E."/>
            <person name="Jarju S."/>
            <person name="Secka A."/>
            <person name="Antonio M."/>
            <person name="Oren A."/>
            <person name="Chaudhuri R.R."/>
            <person name="La Ragione R."/>
            <person name="Hildebrand F."/>
            <person name="Pallen M.J."/>
        </authorList>
    </citation>
    <scope>NUCLEOTIDE SEQUENCE</scope>
    <source>
        <strain evidence="8">CHK196-3914</strain>
    </source>
</reference>
<evidence type="ECO:0000259" key="7">
    <source>
        <dbReference type="Pfam" id="PF02475"/>
    </source>
</evidence>
<comment type="pathway">
    <text evidence="1">Cofactor biosynthesis; adenosylcobalamin biosynthesis.</text>
</comment>
<dbReference type="InterPro" id="IPR014008">
    <property type="entry name" value="Cbl_synth_MTase_CbiT"/>
</dbReference>
<evidence type="ECO:0000256" key="2">
    <source>
        <dbReference type="ARBA" id="ARBA00022573"/>
    </source>
</evidence>
<dbReference type="GO" id="GO:0008276">
    <property type="term" value="F:protein methyltransferase activity"/>
    <property type="evidence" value="ECO:0007669"/>
    <property type="project" value="InterPro"/>
</dbReference>
<sequence length="417" mass="45573">MCEKERVIFLVGIGMGTGDGMTVQAEKCIRSCDCLIGAQRMLESVGSEVRKTKPMLAEYRPTEIVSYAERHPEYRRIGVLLSGDTGFYSGAKKLASEIRERMKGCGVEMIPGISSVVYLAARLETSWEDAALVSLHGKEADFISTADRNRKTFLLLGSAGSGEQVLKKLLEYGMDHVTVHAGSRLSYENEKIISGKPSELTGDDLEGLCTLLIENPHPSEQTGPHISDEAFIRGKVPMTKEEVRAVSIARLRLTEDAVVWDVGAGTGSVSVEAARCGSRIRVYAVEKNPEALELIRENRRRFRTDGIRIISGEAPEALKTLEAPTHLFVGGSSGSLKEILSCAIEKNDQVRIVVNAISLETVREVMEAVEEGLLNHPEITQLSVSRSRELGRYHMMTGQNPVYIISAGGIPAERGDA</sequence>
<protein>
    <submittedName>
        <fullName evidence="8">Precorrin-6Y C5,15-methyltransferase (Decarboxylating) subunit CbiT</fullName>
    </submittedName>
</protein>
<dbReference type="InterPro" id="IPR050714">
    <property type="entry name" value="Cobalamin_biosynth_MTase"/>
</dbReference>
<dbReference type="InterPro" id="IPR029063">
    <property type="entry name" value="SAM-dependent_MTases_sf"/>
</dbReference>
<dbReference type="SUPFAM" id="SSF53335">
    <property type="entry name" value="S-adenosyl-L-methionine-dependent methyltransferases"/>
    <property type="match status" value="1"/>
</dbReference>
<dbReference type="EMBL" id="DXAY01000260">
    <property type="protein sequence ID" value="HIZ75782.1"/>
    <property type="molecule type" value="Genomic_DNA"/>
</dbReference>
<evidence type="ECO:0000256" key="4">
    <source>
        <dbReference type="ARBA" id="ARBA00022679"/>
    </source>
</evidence>
<dbReference type="Pfam" id="PF02475">
    <property type="entry name" value="TRM5-TYW2_MTfase"/>
    <property type="match status" value="1"/>
</dbReference>
<dbReference type="GO" id="GO:0009236">
    <property type="term" value="P:cobalamin biosynthetic process"/>
    <property type="evidence" value="ECO:0007669"/>
    <property type="project" value="UniProtKB-KW"/>
</dbReference>
<dbReference type="AlphaFoldDB" id="A0A9D2GB94"/>
<dbReference type="NCBIfam" id="TIGR02469">
    <property type="entry name" value="CbiT"/>
    <property type="match status" value="1"/>
</dbReference>
<feature type="domain" description="Tetrapyrrole methylase" evidence="6">
    <location>
        <begin position="8"/>
        <end position="200"/>
    </location>
</feature>
<dbReference type="Gene3D" id="3.40.50.150">
    <property type="entry name" value="Vaccinia Virus protein VP39"/>
    <property type="match status" value="1"/>
</dbReference>
<dbReference type="InterPro" id="IPR056743">
    <property type="entry name" value="TRM5-TYW2-like_MTfase"/>
</dbReference>
<dbReference type="InterPro" id="IPR000878">
    <property type="entry name" value="4pyrrol_Mease"/>
</dbReference>
<keyword evidence="3" id="KW-0489">Methyltransferase</keyword>
<reference evidence="8" key="2">
    <citation type="submission" date="2021-04" db="EMBL/GenBank/DDBJ databases">
        <authorList>
            <person name="Gilroy R."/>
        </authorList>
    </citation>
    <scope>NUCLEOTIDE SEQUENCE</scope>
    <source>
        <strain evidence="8">CHK196-3914</strain>
    </source>
</reference>
<gene>
    <name evidence="8" type="primary">cbiT</name>
    <name evidence="8" type="ORF">H9723_11175</name>
</gene>
<keyword evidence="5" id="KW-0949">S-adenosyl-L-methionine</keyword>
<dbReference type="PANTHER" id="PTHR43182:SF1">
    <property type="entry name" value="COBALT-PRECORRIN-7 C(5)-METHYLTRANSFERASE"/>
    <property type="match status" value="1"/>
</dbReference>
<keyword evidence="4" id="KW-0808">Transferase</keyword>
<dbReference type="GO" id="GO:0032259">
    <property type="term" value="P:methylation"/>
    <property type="evidence" value="ECO:0007669"/>
    <property type="project" value="UniProtKB-KW"/>
</dbReference>
<organism evidence="8 9">
    <name type="scientific">Candidatus Mediterraneibacter stercoravium</name>
    <dbReference type="NCBI Taxonomy" id="2838685"/>
    <lineage>
        <taxon>Bacteria</taxon>
        <taxon>Bacillati</taxon>
        <taxon>Bacillota</taxon>
        <taxon>Clostridia</taxon>
        <taxon>Lachnospirales</taxon>
        <taxon>Lachnospiraceae</taxon>
        <taxon>Mediterraneibacter</taxon>
    </lineage>
</organism>
<evidence type="ECO:0000313" key="9">
    <source>
        <dbReference type="Proteomes" id="UP000824116"/>
    </source>
</evidence>
<dbReference type="InterPro" id="IPR012818">
    <property type="entry name" value="CbiE"/>
</dbReference>
<evidence type="ECO:0000313" key="8">
    <source>
        <dbReference type="EMBL" id="HIZ75782.1"/>
    </source>
</evidence>
<dbReference type="InterPro" id="IPR035996">
    <property type="entry name" value="4pyrrol_Methylase_sf"/>
</dbReference>
<dbReference type="InterPro" id="IPR014777">
    <property type="entry name" value="4pyrrole_Mease_sub1"/>
</dbReference>
<dbReference type="NCBIfam" id="TIGR02467">
    <property type="entry name" value="CbiE"/>
    <property type="match status" value="1"/>
</dbReference>
<name>A0A9D2GB94_9FIRM</name>